<name>A0ABQ9VSB9_SAGOE</name>
<comment type="caution">
    <text evidence="2">The sequence shown here is derived from an EMBL/GenBank/DDBJ whole genome shotgun (WGS) entry which is preliminary data.</text>
</comment>
<keyword evidence="3" id="KW-1185">Reference proteome</keyword>
<protein>
    <submittedName>
        <fullName evidence="2">Uncharacterized protein</fullName>
    </submittedName>
</protein>
<proteinExistence type="predicted"/>
<feature type="compositionally biased region" description="Basic and acidic residues" evidence="1">
    <location>
        <begin position="152"/>
        <end position="162"/>
    </location>
</feature>
<accession>A0ABQ9VSB9</accession>
<sequence length="162" mass="17619">MGQGLPLISSGRGQTSWAESPEKRVLTGKPQLTQSLQDSAGCKPVKTEQPQLPLVGQGPLTQPFYSRLLRPFRDCPDGGQLRTQQHFCLLQADICSREHIRKALGHPGPPAPRSLKAQRPKACPRGDSGESAGEGQSPEDHSLDPRTAPRPGSEEQQGKDWQ</sequence>
<feature type="region of interest" description="Disordered" evidence="1">
    <location>
        <begin position="1"/>
        <end position="59"/>
    </location>
</feature>
<feature type="region of interest" description="Disordered" evidence="1">
    <location>
        <begin position="101"/>
        <end position="162"/>
    </location>
</feature>
<organism evidence="2 3">
    <name type="scientific">Saguinus oedipus</name>
    <name type="common">Cotton-top tamarin</name>
    <name type="synonym">Oedipomidas oedipus</name>
    <dbReference type="NCBI Taxonomy" id="9490"/>
    <lineage>
        <taxon>Eukaryota</taxon>
        <taxon>Metazoa</taxon>
        <taxon>Chordata</taxon>
        <taxon>Craniata</taxon>
        <taxon>Vertebrata</taxon>
        <taxon>Euteleostomi</taxon>
        <taxon>Mammalia</taxon>
        <taxon>Eutheria</taxon>
        <taxon>Euarchontoglires</taxon>
        <taxon>Primates</taxon>
        <taxon>Haplorrhini</taxon>
        <taxon>Platyrrhini</taxon>
        <taxon>Cebidae</taxon>
        <taxon>Callitrichinae</taxon>
        <taxon>Saguinus</taxon>
    </lineage>
</organism>
<evidence type="ECO:0000313" key="3">
    <source>
        <dbReference type="Proteomes" id="UP001266305"/>
    </source>
</evidence>
<dbReference type="EMBL" id="JASSZA010000005">
    <property type="protein sequence ID" value="KAK2112276.1"/>
    <property type="molecule type" value="Genomic_DNA"/>
</dbReference>
<dbReference type="Proteomes" id="UP001266305">
    <property type="component" value="Unassembled WGS sequence"/>
</dbReference>
<gene>
    <name evidence="2" type="ORF">P7K49_012023</name>
</gene>
<evidence type="ECO:0000313" key="2">
    <source>
        <dbReference type="EMBL" id="KAK2112276.1"/>
    </source>
</evidence>
<evidence type="ECO:0000256" key="1">
    <source>
        <dbReference type="SAM" id="MobiDB-lite"/>
    </source>
</evidence>
<reference evidence="2 3" key="1">
    <citation type="submission" date="2023-05" db="EMBL/GenBank/DDBJ databases">
        <title>B98-5 Cell Line De Novo Hybrid Assembly: An Optical Mapping Approach.</title>
        <authorList>
            <person name="Kananen K."/>
            <person name="Auerbach J.A."/>
            <person name="Kautto E."/>
            <person name="Blachly J.S."/>
        </authorList>
    </citation>
    <scope>NUCLEOTIDE SEQUENCE [LARGE SCALE GENOMIC DNA]</scope>
    <source>
        <strain evidence="2">B95-8</strain>
        <tissue evidence="2">Cell line</tissue>
    </source>
</reference>